<comment type="caution">
    <text evidence="2">The sequence shown here is derived from an EMBL/GenBank/DDBJ whole genome shotgun (WGS) entry which is preliminary data.</text>
</comment>
<dbReference type="SUPFAM" id="SSF52540">
    <property type="entry name" value="P-loop containing nucleoside triphosphate hydrolases"/>
    <property type="match status" value="1"/>
</dbReference>
<name>A0ABS4TFS9_9PSEU</name>
<dbReference type="Proteomes" id="UP001519332">
    <property type="component" value="Unassembled WGS sequence"/>
</dbReference>
<proteinExistence type="predicted"/>
<sequence>MTAQHDWQVYSGTGVARAPIPAIPDAPPWRRYTGTGSTELPVDDGGETDRQLGRAQPRVPFAEEVDVVNAGILLRRPLVVTGPVGSGKASLAYVIARELALGPVLRWNMTARSTLADGLCRPGRLGPLGTALLPYERPRVLLITGLDRAPLDLPEEIVATLYAGEYIVDGARAFTHDNVPIPVAEGLVRCREFPVVIVTGTGERAFSPSFLRQCLRLRLSAATPEQLTALVAAQAGDVEGLDVDKLVAEFLARDNLGADQLLNAVHLARVVPPNVATSIWHDVREAE</sequence>
<dbReference type="Gene3D" id="3.40.50.300">
    <property type="entry name" value="P-loop containing nucleotide triphosphate hydrolases"/>
    <property type="match status" value="1"/>
</dbReference>
<organism evidence="2 3">
    <name type="scientific">Kibdelosporangium banguiense</name>
    <dbReference type="NCBI Taxonomy" id="1365924"/>
    <lineage>
        <taxon>Bacteria</taxon>
        <taxon>Bacillati</taxon>
        <taxon>Actinomycetota</taxon>
        <taxon>Actinomycetes</taxon>
        <taxon>Pseudonocardiales</taxon>
        <taxon>Pseudonocardiaceae</taxon>
        <taxon>Kibdelosporangium</taxon>
    </lineage>
</organism>
<dbReference type="RefSeq" id="WP_209639193.1">
    <property type="nucleotide sequence ID" value="NZ_JAGINW010000001.1"/>
</dbReference>
<evidence type="ECO:0000256" key="1">
    <source>
        <dbReference type="SAM" id="MobiDB-lite"/>
    </source>
</evidence>
<dbReference type="EMBL" id="JAGINW010000001">
    <property type="protein sequence ID" value="MBP2323196.1"/>
    <property type="molecule type" value="Genomic_DNA"/>
</dbReference>
<accession>A0ABS4TFS9</accession>
<evidence type="ECO:0000313" key="2">
    <source>
        <dbReference type="EMBL" id="MBP2323196.1"/>
    </source>
</evidence>
<dbReference type="InterPro" id="IPR027417">
    <property type="entry name" value="P-loop_NTPase"/>
</dbReference>
<feature type="region of interest" description="Disordered" evidence="1">
    <location>
        <begin position="26"/>
        <end position="55"/>
    </location>
</feature>
<protein>
    <recommendedName>
        <fullName evidence="4">ATPase</fullName>
    </recommendedName>
</protein>
<keyword evidence="3" id="KW-1185">Reference proteome</keyword>
<reference evidence="2 3" key="1">
    <citation type="submission" date="2021-03" db="EMBL/GenBank/DDBJ databases">
        <title>Sequencing the genomes of 1000 actinobacteria strains.</title>
        <authorList>
            <person name="Klenk H.-P."/>
        </authorList>
    </citation>
    <scope>NUCLEOTIDE SEQUENCE [LARGE SCALE GENOMIC DNA]</scope>
    <source>
        <strain evidence="2 3">DSM 46670</strain>
    </source>
</reference>
<evidence type="ECO:0000313" key="3">
    <source>
        <dbReference type="Proteomes" id="UP001519332"/>
    </source>
</evidence>
<gene>
    <name evidence="2" type="ORF">JOF56_003581</name>
</gene>
<evidence type="ECO:0008006" key="4">
    <source>
        <dbReference type="Google" id="ProtNLM"/>
    </source>
</evidence>